<keyword evidence="2" id="KW-1185">Reference proteome</keyword>
<organism evidence="1 2">
    <name type="scientific">Diplocarpon rosae</name>
    <dbReference type="NCBI Taxonomy" id="946125"/>
    <lineage>
        <taxon>Eukaryota</taxon>
        <taxon>Fungi</taxon>
        <taxon>Dikarya</taxon>
        <taxon>Ascomycota</taxon>
        <taxon>Pezizomycotina</taxon>
        <taxon>Leotiomycetes</taxon>
        <taxon>Helotiales</taxon>
        <taxon>Drepanopezizaceae</taxon>
        <taxon>Diplocarpon</taxon>
    </lineage>
</organism>
<evidence type="ECO:0000313" key="1">
    <source>
        <dbReference type="EMBL" id="KAK2627021.1"/>
    </source>
</evidence>
<dbReference type="Proteomes" id="UP001285354">
    <property type="component" value="Unassembled WGS sequence"/>
</dbReference>
<evidence type="ECO:0000313" key="2">
    <source>
        <dbReference type="Proteomes" id="UP001285354"/>
    </source>
</evidence>
<comment type="caution">
    <text evidence="1">The sequence shown here is derived from an EMBL/GenBank/DDBJ whole genome shotgun (WGS) entry which is preliminary data.</text>
</comment>
<protein>
    <submittedName>
        <fullName evidence="1">Uncharacterized protein</fullName>
    </submittedName>
</protein>
<dbReference type="AlphaFoldDB" id="A0AAD9T0A7"/>
<name>A0AAD9T0A7_9HELO</name>
<dbReference type="EMBL" id="JAUBYV010000005">
    <property type="protein sequence ID" value="KAK2627021.1"/>
    <property type="molecule type" value="Genomic_DNA"/>
</dbReference>
<reference evidence="1" key="1">
    <citation type="submission" date="2023-06" db="EMBL/GenBank/DDBJ databases">
        <title>Draft genome of Marssonina rosae.</title>
        <authorList>
            <person name="Cheng Q."/>
        </authorList>
    </citation>
    <scope>NUCLEOTIDE SEQUENCE</scope>
    <source>
        <strain evidence="1">R4</strain>
    </source>
</reference>
<sequence>MSQPNSPAVASVESIFVTLQMNFIPTAENHFWDFSNWTKAKLLYSLQKRLQFRFVTCPWGMGALSQLVFGSGQGFETRQGTNQGDSKPQSMTMLLLENYIVKPAVSIMMRQAFEESNKSAPRSLPDNDTIGQALNVSNEEELMELHDANNHKSPWTMTYLQFMGRRRDMEIELLQDQPIANFRNNNDLLGPSLIMGKFSMLPLELRRAVWEKVDFQEGHIITIDAPNQRFSRIVQVLPEHPSNSIKPYRRIDHFITKEAHQAVIDMLDGHLYVNDSATAGPNTRKIYFSNQLGDVVFINNLKVAGRSLSGTAIQVGLNGSFERGVKTLALHDRNLFLWKVGATNDDEEFAVIGKILSKFTQLEQLLIVLAPSSASVNLTGDMKLIDVEERSPSNISLENDTSRFSTGYGDDDRCIMNWSTRSTTPRVIRQLFNTFAMNHPEWKTPTLRFMRIAQWYEIADKARYKVAGGQIVENRGEGSLYQKVAGDRLKNHKIALIMKSVKQALGCGST</sequence>
<gene>
    <name evidence="1" type="ORF">QTJ16_004196</name>
</gene>
<accession>A0AAD9T0A7</accession>
<proteinExistence type="predicted"/>